<accession>A0AAE6JGD8</accession>
<dbReference type="GO" id="GO:0003677">
    <property type="term" value="F:DNA binding"/>
    <property type="evidence" value="ECO:0007669"/>
    <property type="project" value="InterPro"/>
</dbReference>
<keyword evidence="5" id="KW-1185">Reference proteome</keyword>
<proteinExistence type="inferred from homology"/>
<reference evidence="2 4" key="1">
    <citation type="submission" date="2019-08" db="EMBL/GenBank/DDBJ databases">
        <title>Comparative genome analysis confer to the adaptation heavy metal polluted environment.</title>
        <authorList>
            <person name="Li Y."/>
        </authorList>
    </citation>
    <scope>NUCLEOTIDE SEQUENCE [LARGE SCALE GENOMIC DNA]</scope>
    <source>
        <strain evidence="2 4">P2</strain>
    </source>
</reference>
<evidence type="ECO:0000313" key="5">
    <source>
        <dbReference type="Proteomes" id="UP000663940"/>
    </source>
</evidence>
<dbReference type="InterPro" id="IPR038390">
    <property type="entry name" value="Metal_Tscrpt_repr_sf"/>
</dbReference>
<dbReference type="AlphaFoldDB" id="A0AAE6JGD8"/>
<protein>
    <submittedName>
        <fullName evidence="2">Metal-sensitive transcriptional regulator</fullName>
    </submittedName>
</protein>
<comment type="similarity">
    <text evidence="1">Belongs to the FrmR/RcnR family.</text>
</comment>
<evidence type="ECO:0000313" key="4">
    <source>
        <dbReference type="Proteomes" id="UP000250557"/>
    </source>
</evidence>
<dbReference type="Pfam" id="PF02583">
    <property type="entry name" value="Trns_repr_metal"/>
    <property type="match status" value="1"/>
</dbReference>
<gene>
    <name evidence="2" type="ORF">DIU31_015850</name>
    <name evidence="3" type="ORF">J3L21_11630</name>
</gene>
<dbReference type="EMBL" id="CP071880">
    <property type="protein sequence ID" value="QTE52568.1"/>
    <property type="molecule type" value="Genomic_DNA"/>
</dbReference>
<evidence type="ECO:0000313" key="2">
    <source>
        <dbReference type="EMBL" id="QEM04913.1"/>
    </source>
</evidence>
<dbReference type="Gene3D" id="1.20.58.1000">
    <property type="entry name" value="Metal-sensitive repressor, helix protomer"/>
    <property type="match status" value="1"/>
</dbReference>
<evidence type="ECO:0000313" key="3">
    <source>
        <dbReference type="EMBL" id="QTE52568.1"/>
    </source>
</evidence>
<evidence type="ECO:0000256" key="1">
    <source>
        <dbReference type="ARBA" id="ARBA00005260"/>
    </source>
</evidence>
<name>A0AAE6JGD8_9SPHI</name>
<reference evidence="3 5" key="2">
    <citation type="submission" date="2021-03" db="EMBL/GenBank/DDBJ databases">
        <title>Mucilaginibacter strains isolated from gold and copper mining confer multi heavy-metal resistance.</title>
        <authorList>
            <person name="Li Y."/>
        </authorList>
    </citation>
    <scope>NUCLEOTIDE SEQUENCE [LARGE SCALE GENOMIC DNA]</scope>
    <source>
        <strain evidence="3 5">P2-4</strain>
    </source>
</reference>
<dbReference type="InterPro" id="IPR003735">
    <property type="entry name" value="Metal_Tscrpt_repr"/>
</dbReference>
<dbReference type="Proteomes" id="UP000663940">
    <property type="component" value="Chromosome"/>
</dbReference>
<dbReference type="Proteomes" id="UP000250557">
    <property type="component" value="Chromosome"/>
</dbReference>
<dbReference type="GO" id="GO:0045892">
    <property type="term" value="P:negative regulation of DNA-templated transcription"/>
    <property type="evidence" value="ECO:0007669"/>
    <property type="project" value="UniProtKB-ARBA"/>
</dbReference>
<dbReference type="EMBL" id="CP043451">
    <property type="protein sequence ID" value="QEM04913.1"/>
    <property type="molecule type" value="Genomic_DNA"/>
</dbReference>
<dbReference type="GO" id="GO:0046872">
    <property type="term" value="F:metal ion binding"/>
    <property type="evidence" value="ECO:0007669"/>
    <property type="project" value="InterPro"/>
</dbReference>
<organism evidence="2 4">
    <name type="scientific">Mucilaginibacter rubeus</name>
    <dbReference type="NCBI Taxonomy" id="2027860"/>
    <lineage>
        <taxon>Bacteria</taxon>
        <taxon>Pseudomonadati</taxon>
        <taxon>Bacteroidota</taxon>
        <taxon>Sphingobacteriia</taxon>
        <taxon>Sphingobacteriales</taxon>
        <taxon>Sphingobacteriaceae</taxon>
        <taxon>Mucilaginibacter</taxon>
    </lineage>
</organism>
<dbReference type="RefSeq" id="WP_112654644.1">
    <property type="nucleotide sequence ID" value="NZ_CP043451.1"/>
</dbReference>
<sequence length="130" mass="14907">MLQKDLTRDIKTRLNIVKGQLEGIVKMLDDDKDPDQILNQFKAAGKGLQMAEELLLDETYRKSLAAKISETLQACPGNCGQEDIIEILRMQFPTLEQNQLTKKMKEIQVAYDQMQKNKQEMLKPFGDHPT</sequence>